<dbReference type="Proteomes" id="UP001085076">
    <property type="component" value="Miscellaneous, Linkage group lg07"/>
</dbReference>
<accession>A0A9D5C7X1</accession>
<dbReference type="GO" id="GO:0007005">
    <property type="term" value="P:mitochondrion organization"/>
    <property type="evidence" value="ECO:0007669"/>
    <property type="project" value="TreeGrafter"/>
</dbReference>
<organism evidence="3 4">
    <name type="scientific">Dioscorea zingiberensis</name>
    <dbReference type="NCBI Taxonomy" id="325984"/>
    <lineage>
        <taxon>Eukaryota</taxon>
        <taxon>Viridiplantae</taxon>
        <taxon>Streptophyta</taxon>
        <taxon>Embryophyta</taxon>
        <taxon>Tracheophyta</taxon>
        <taxon>Spermatophyta</taxon>
        <taxon>Magnoliopsida</taxon>
        <taxon>Liliopsida</taxon>
        <taxon>Dioscoreales</taxon>
        <taxon>Dioscoreaceae</taxon>
        <taxon>Dioscorea</taxon>
    </lineage>
</organism>
<dbReference type="InterPro" id="IPR001107">
    <property type="entry name" value="Band_7"/>
</dbReference>
<feature type="domain" description="Band 7" evidence="2">
    <location>
        <begin position="2"/>
        <end position="67"/>
    </location>
</feature>
<evidence type="ECO:0000256" key="1">
    <source>
        <dbReference type="ARBA" id="ARBA00023288"/>
    </source>
</evidence>
<dbReference type="Gene3D" id="3.30.479.30">
    <property type="entry name" value="Band 7 domain"/>
    <property type="match status" value="1"/>
</dbReference>
<evidence type="ECO:0000313" key="4">
    <source>
        <dbReference type="Proteomes" id="UP001085076"/>
    </source>
</evidence>
<keyword evidence="1" id="KW-0449">Lipoprotein</keyword>
<dbReference type="GO" id="GO:0005739">
    <property type="term" value="C:mitochondrion"/>
    <property type="evidence" value="ECO:0007669"/>
    <property type="project" value="TreeGrafter"/>
</dbReference>
<dbReference type="InterPro" id="IPR050710">
    <property type="entry name" value="Band7/mec-2_domain"/>
</dbReference>
<dbReference type="AlphaFoldDB" id="A0A9D5C7X1"/>
<dbReference type="SUPFAM" id="SSF117892">
    <property type="entry name" value="Band 7/SPFH domain"/>
    <property type="match status" value="1"/>
</dbReference>
<keyword evidence="4" id="KW-1185">Reference proteome</keyword>
<sequence length="113" mass="12872">MRSQLAKITLDKTFEEMDTLTENIVKSINEAASDRGLQCLHYEIRAISPPHRVKAAIERRRALALESEGERQAIINIVYEKKNFVILASNAAMMDQVNRAKGEMHNLQVVICY</sequence>
<dbReference type="PANTHER" id="PTHR43327:SF10">
    <property type="entry name" value="STOMATIN-LIKE PROTEIN 2, MITOCHONDRIAL"/>
    <property type="match status" value="1"/>
</dbReference>
<reference evidence="3" key="1">
    <citation type="submission" date="2021-03" db="EMBL/GenBank/DDBJ databases">
        <authorList>
            <person name="Li Z."/>
            <person name="Yang C."/>
        </authorList>
    </citation>
    <scope>NUCLEOTIDE SEQUENCE</scope>
    <source>
        <strain evidence="3">Dzin_1.0</strain>
        <tissue evidence="3">Leaf</tissue>
    </source>
</reference>
<reference evidence="3" key="2">
    <citation type="journal article" date="2022" name="Hortic Res">
        <title>The genome of Dioscorea zingiberensis sheds light on the biosynthesis, origin and evolution of the medicinally important diosgenin saponins.</title>
        <authorList>
            <person name="Li Y."/>
            <person name="Tan C."/>
            <person name="Li Z."/>
            <person name="Guo J."/>
            <person name="Li S."/>
            <person name="Chen X."/>
            <person name="Wang C."/>
            <person name="Dai X."/>
            <person name="Yang H."/>
            <person name="Song W."/>
            <person name="Hou L."/>
            <person name="Xu J."/>
            <person name="Tong Z."/>
            <person name="Xu A."/>
            <person name="Yuan X."/>
            <person name="Wang W."/>
            <person name="Yang Q."/>
            <person name="Chen L."/>
            <person name="Sun Z."/>
            <person name="Wang K."/>
            <person name="Pan B."/>
            <person name="Chen J."/>
            <person name="Bao Y."/>
            <person name="Liu F."/>
            <person name="Qi X."/>
            <person name="Gang D.R."/>
            <person name="Wen J."/>
            <person name="Li J."/>
        </authorList>
    </citation>
    <scope>NUCLEOTIDE SEQUENCE</scope>
    <source>
        <strain evidence="3">Dzin_1.0</strain>
    </source>
</reference>
<dbReference type="EMBL" id="JAGGNH010000007">
    <property type="protein sequence ID" value="KAJ0968064.1"/>
    <property type="molecule type" value="Genomic_DNA"/>
</dbReference>
<dbReference type="OrthoDB" id="434619at2759"/>
<dbReference type="InterPro" id="IPR036013">
    <property type="entry name" value="Band_7/SPFH_dom_sf"/>
</dbReference>
<evidence type="ECO:0000313" key="3">
    <source>
        <dbReference type="EMBL" id="KAJ0968064.1"/>
    </source>
</evidence>
<protein>
    <recommendedName>
        <fullName evidence="2">Band 7 domain-containing protein</fullName>
    </recommendedName>
</protein>
<gene>
    <name evidence="3" type="ORF">J5N97_024981</name>
</gene>
<proteinExistence type="predicted"/>
<evidence type="ECO:0000259" key="2">
    <source>
        <dbReference type="Pfam" id="PF01145"/>
    </source>
</evidence>
<comment type="caution">
    <text evidence="3">The sequence shown here is derived from an EMBL/GenBank/DDBJ whole genome shotgun (WGS) entry which is preliminary data.</text>
</comment>
<dbReference type="Pfam" id="PF01145">
    <property type="entry name" value="Band_7"/>
    <property type="match status" value="1"/>
</dbReference>
<dbReference type="PANTHER" id="PTHR43327">
    <property type="entry name" value="STOMATIN-LIKE PROTEIN 2, MITOCHONDRIAL"/>
    <property type="match status" value="1"/>
</dbReference>
<name>A0A9D5C7X1_9LILI</name>